<evidence type="ECO:0000313" key="2">
    <source>
        <dbReference type="EMBL" id="OAD02064.1"/>
    </source>
</evidence>
<gene>
    <name evidence="2" type="ORF">MUCCIDRAFT_184513</name>
</gene>
<keyword evidence="3" id="KW-1185">Reference proteome</keyword>
<reference evidence="2 3" key="1">
    <citation type="submission" date="2015-06" db="EMBL/GenBank/DDBJ databases">
        <title>Expansion of signal transduction pathways in fungi by whole-genome duplication.</title>
        <authorList>
            <consortium name="DOE Joint Genome Institute"/>
            <person name="Corrochano L.M."/>
            <person name="Kuo A."/>
            <person name="Marcet-Houben M."/>
            <person name="Polaino S."/>
            <person name="Salamov A."/>
            <person name="Villalobos J.M."/>
            <person name="Alvarez M.I."/>
            <person name="Avalos J."/>
            <person name="Benito E.P."/>
            <person name="Benoit I."/>
            <person name="Burger G."/>
            <person name="Camino L.P."/>
            <person name="Canovas D."/>
            <person name="Cerda-Olmedo E."/>
            <person name="Cheng J.-F."/>
            <person name="Dominguez A."/>
            <person name="Elias M."/>
            <person name="Eslava A.P."/>
            <person name="Glaser F."/>
            <person name="Grimwood J."/>
            <person name="Gutierrez G."/>
            <person name="Heitman J."/>
            <person name="Henrissat B."/>
            <person name="Iturriaga E.A."/>
            <person name="Lang B.F."/>
            <person name="Lavin J.L."/>
            <person name="Lee S."/>
            <person name="Li W."/>
            <person name="Lindquist E."/>
            <person name="Lopez-Garcia S."/>
            <person name="Luque E.M."/>
            <person name="Marcos A.T."/>
            <person name="Martin J."/>
            <person name="Mccluskey K."/>
            <person name="Medina H.R."/>
            <person name="Miralles-Duran A."/>
            <person name="Miyazaki A."/>
            <person name="Munoz-Torres E."/>
            <person name="Oguiza J.A."/>
            <person name="Ohm R."/>
            <person name="Olmedo M."/>
            <person name="Orejas M."/>
            <person name="Ortiz-Castellanos L."/>
            <person name="Pisabarro A.G."/>
            <person name="Rodriguez-Romero J."/>
            <person name="Ruiz-Herrera J."/>
            <person name="Ruiz-Vazquez R."/>
            <person name="Sanz C."/>
            <person name="Schackwitz W."/>
            <person name="Schmutz J."/>
            <person name="Shahriari M."/>
            <person name="Shelest E."/>
            <person name="Silva-Franco F."/>
            <person name="Soanes D."/>
            <person name="Syed K."/>
            <person name="Tagua V.G."/>
            <person name="Talbot N.J."/>
            <person name="Thon M."/>
            <person name="De Vries R.P."/>
            <person name="Wiebenga A."/>
            <person name="Yadav J.S."/>
            <person name="Braun E.L."/>
            <person name="Baker S."/>
            <person name="Garre V."/>
            <person name="Horwitz B."/>
            <person name="Torres-Martinez S."/>
            <person name="Idnurm A."/>
            <person name="Herrera-Estrella A."/>
            <person name="Gabaldon T."/>
            <person name="Grigoriev I.V."/>
        </authorList>
    </citation>
    <scope>NUCLEOTIDE SEQUENCE [LARGE SCALE GENOMIC DNA]</scope>
    <source>
        <strain evidence="2 3">CBS 277.49</strain>
    </source>
</reference>
<evidence type="ECO:0000313" key="3">
    <source>
        <dbReference type="Proteomes" id="UP000077051"/>
    </source>
</evidence>
<evidence type="ECO:0000256" key="1">
    <source>
        <dbReference type="SAM" id="MobiDB-lite"/>
    </source>
</evidence>
<dbReference type="OrthoDB" id="2238956at2759"/>
<accession>A0A168K704</accession>
<dbReference type="AlphaFoldDB" id="A0A168K704"/>
<dbReference type="Proteomes" id="UP000077051">
    <property type="component" value="Unassembled WGS sequence"/>
</dbReference>
<proteinExistence type="predicted"/>
<organism evidence="2 3">
    <name type="scientific">Mucor lusitanicus CBS 277.49</name>
    <dbReference type="NCBI Taxonomy" id="747725"/>
    <lineage>
        <taxon>Eukaryota</taxon>
        <taxon>Fungi</taxon>
        <taxon>Fungi incertae sedis</taxon>
        <taxon>Mucoromycota</taxon>
        <taxon>Mucoromycotina</taxon>
        <taxon>Mucoromycetes</taxon>
        <taxon>Mucorales</taxon>
        <taxon>Mucorineae</taxon>
        <taxon>Mucoraceae</taxon>
        <taxon>Mucor</taxon>
    </lineage>
</organism>
<dbReference type="EMBL" id="AMYB01000005">
    <property type="protein sequence ID" value="OAD02064.1"/>
    <property type="molecule type" value="Genomic_DNA"/>
</dbReference>
<comment type="caution">
    <text evidence="2">The sequence shown here is derived from an EMBL/GenBank/DDBJ whole genome shotgun (WGS) entry which is preliminary data.</text>
</comment>
<name>A0A168K704_MUCCL</name>
<feature type="region of interest" description="Disordered" evidence="1">
    <location>
        <begin position="15"/>
        <end position="37"/>
    </location>
</feature>
<protein>
    <submittedName>
        <fullName evidence="2">Uncharacterized protein</fullName>
    </submittedName>
</protein>
<dbReference type="VEuPathDB" id="FungiDB:MUCCIDRAFT_184513"/>
<sequence>MTLIIRQIRALISEAPLRQKKPENKPSNPTQERRKSLTVKISKEPPAIVYFERDKLEDSFECIFDPQVHHDDEKDHPDLFTEKCKKKDLKPWQKPPYCSQNSTSTLMSRFKSTFTKNSVNTTAATPLVMHQSNHSAEQVA</sequence>